<organism evidence="1 2">
    <name type="scientific">Kitasatospora kazusensis</name>
    <dbReference type="NCBI Taxonomy" id="407974"/>
    <lineage>
        <taxon>Bacteria</taxon>
        <taxon>Bacillati</taxon>
        <taxon>Actinomycetota</taxon>
        <taxon>Actinomycetes</taxon>
        <taxon>Kitasatosporales</taxon>
        <taxon>Streptomycetaceae</taxon>
        <taxon>Kitasatospora</taxon>
    </lineage>
</organism>
<dbReference type="EMBL" id="BAAANT010000003">
    <property type="protein sequence ID" value="GAA2133276.1"/>
    <property type="molecule type" value="Genomic_DNA"/>
</dbReference>
<keyword evidence="2" id="KW-1185">Reference proteome</keyword>
<dbReference type="Proteomes" id="UP001422759">
    <property type="component" value="Unassembled WGS sequence"/>
</dbReference>
<name>A0ABP5KJ97_9ACTN</name>
<evidence type="ECO:0000313" key="2">
    <source>
        <dbReference type="Proteomes" id="UP001422759"/>
    </source>
</evidence>
<accession>A0ABP5KJ97</accession>
<gene>
    <name evidence="1" type="ORF">GCM10009760_09270</name>
</gene>
<comment type="caution">
    <text evidence="1">The sequence shown here is derived from an EMBL/GenBank/DDBJ whole genome shotgun (WGS) entry which is preliminary data.</text>
</comment>
<reference evidence="2" key="1">
    <citation type="journal article" date="2019" name="Int. J. Syst. Evol. Microbiol.">
        <title>The Global Catalogue of Microorganisms (GCM) 10K type strain sequencing project: providing services to taxonomists for standard genome sequencing and annotation.</title>
        <authorList>
            <consortium name="The Broad Institute Genomics Platform"/>
            <consortium name="The Broad Institute Genome Sequencing Center for Infectious Disease"/>
            <person name="Wu L."/>
            <person name="Ma J."/>
        </authorList>
    </citation>
    <scope>NUCLEOTIDE SEQUENCE [LARGE SCALE GENOMIC DNA]</scope>
    <source>
        <strain evidence="2">JCM 14560</strain>
    </source>
</reference>
<evidence type="ECO:0000313" key="1">
    <source>
        <dbReference type="EMBL" id="GAA2133276.1"/>
    </source>
</evidence>
<protein>
    <submittedName>
        <fullName evidence="1">Uncharacterized protein</fullName>
    </submittedName>
</protein>
<proteinExistence type="predicted"/>
<sequence>MRGGETWLTLFRLLLSPWTSWHAHQLMRRSSTPLTFDTAWRRARLRLHPDEAPYRSYGHGADLYAPDDGPS</sequence>